<dbReference type="Proteomes" id="UP000829398">
    <property type="component" value="Chromosome 5"/>
</dbReference>
<gene>
    <name evidence="1" type="ORF">KPL71_014091</name>
</gene>
<sequence>MTEFAKRISECSEQASKIPEEKEEDHQNYSVEEEEEYPEEVPETRTVTEVMSTNKRIQRYLIAVEYIGTRFSGSQKQLNCRTVVGVLEEAFHKFIGQPVSISLSSRTSEDVLDAGVHAASNVCHVDVERISKRKPGEVLPPHDSSVVRRAVNHFLQKSEGDIMVTDVRCVPSDFHARFRAQERTYFYRILSGPEPLSVFEKDRAWHVTEELDLRAMQANSPIRTLDELHVSEVVSTALFPSINQDSPVLSSIDNSSKLGMPNGGSNVFGIRKKHRSYEVIARARSFLYHQVRLIVGVLKAVGTGELTVSDVERILKAKTVTAASPMAPACGLSLGFVKYDLPEDDQTDAAESLETCPDPLFVSVAKGVLLAVSIVMDNATEETAATEPQSGVRIAGEAIFAKITDSRTSAELEEAIKEEMKLLKKRRKDWQEQRQNCGLRRRKQMNNLCNSQLSV</sequence>
<comment type="caution">
    <text evidence="1">The sequence shown here is derived from an EMBL/GenBank/DDBJ whole genome shotgun (WGS) entry which is preliminary data.</text>
</comment>
<dbReference type="EMBL" id="CM039174">
    <property type="protein sequence ID" value="KAH9750972.1"/>
    <property type="molecule type" value="Genomic_DNA"/>
</dbReference>
<evidence type="ECO:0000313" key="1">
    <source>
        <dbReference type="EMBL" id="KAH9750972.1"/>
    </source>
</evidence>
<proteinExistence type="predicted"/>
<name>A0ACB8K994_CITSI</name>
<organism evidence="1 2">
    <name type="scientific">Citrus sinensis</name>
    <name type="common">Sweet orange</name>
    <name type="synonym">Citrus aurantium var. sinensis</name>
    <dbReference type="NCBI Taxonomy" id="2711"/>
    <lineage>
        <taxon>Eukaryota</taxon>
        <taxon>Viridiplantae</taxon>
        <taxon>Streptophyta</taxon>
        <taxon>Embryophyta</taxon>
        <taxon>Tracheophyta</taxon>
        <taxon>Spermatophyta</taxon>
        <taxon>Magnoliopsida</taxon>
        <taxon>eudicotyledons</taxon>
        <taxon>Gunneridae</taxon>
        <taxon>Pentapetalae</taxon>
        <taxon>rosids</taxon>
        <taxon>malvids</taxon>
        <taxon>Sapindales</taxon>
        <taxon>Rutaceae</taxon>
        <taxon>Aurantioideae</taxon>
        <taxon>Citrus</taxon>
    </lineage>
</organism>
<accession>A0ACB8K994</accession>
<reference evidence="2" key="1">
    <citation type="journal article" date="2023" name="Hortic. Res.">
        <title>A chromosome-level phased genome enabling allele-level studies in sweet orange: a case study on citrus Huanglongbing tolerance.</title>
        <authorList>
            <person name="Wu B."/>
            <person name="Yu Q."/>
            <person name="Deng Z."/>
            <person name="Duan Y."/>
            <person name="Luo F."/>
            <person name="Gmitter F. Jr."/>
        </authorList>
    </citation>
    <scope>NUCLEOTIDE SEQUENCE [LARGE SCALE GENOMIC DNA]</scope>
    <source>
        <strain evidence="2">cv. Valencia</strain>
    </source>
</reference>
<keyword evidence="2" id="KW-1185">Reference proteome</keyword>
<evidence type="ECO:0000313" key="2">
    <source>
        <dbReference type="Proteomes" id="UP000829398"/>
    </source>
</evidence>
<protein>
    <submittedName>
        <fullName evidence="1">tRNA pseudouridine synthase</fullName>
    </submittedName>
</protein>